<dbReference type="InterPro" id="IPR036291">
    <property type="entry name" value="NAD(P)-bd_dom_sf"/>
</dbReference>
<comment type="similarity">
    <text evidence="2 8 9">Belongs to the glutamyl-tRNA reductase family.</text>
</comment>
<feature type="domain" description="Tetrapyrrole biosynthesis glutamyl-tRNA reductase dimerisation" evidence="10">
    <location>
        <begin position="328"/>
        <end position="426"/>
    </location>
</feature>
<dbReference type="Pfam" id="PF05201">
    <property type="entry name" value="GlutR_N"/>
    <property type="match status" value="1"/>
</dbReference>
<evidence type="ECO:0000259" key="11">
    <source>
        <dbReference type="Pfam" id="PF01488"/>
    </source>
</evidence>
<dbReference type="SUPFAM" id="SSF69075">
    <property type="entry name" value="Glutamyl tRNA-reductase dimerization domain"/>
    <property type="match status" value="1"/>
</dbReference>
<dbReference type="HAMAP" id="MF_00087">
    <property type="entry name" value="Glu_tRNA_reductase"/>
    <property type="match status" value="1"/>
</dbReference>
<sequence>MSVLVVGMSHRSAPVEVLERAAVSSEDVAKLLDEMLRGEHVSEVVLLSTCNRIEVYAVVDAFHGGLADVSAVLGRHAGLPLPELTEHLYVHYAASAVQHLLSVAAGLDSMVVGESQILGQLRTAYALADEAGSVGRVLHELAQHALRVGKRVHTSTGIDEAGASVVTEVLADAARVLGRAVGDLTGTKAVVVGAGAMGALATAHLRRSGAAEIVVLNRTLDRAERLADKSTEQGTPTRAGRLADLTRELVDADLMVACTGAIGAVVERAAVAAATAERPDRPLVVCDLALPRAVDPGVATVAGVTVVDLITLQRRLSRGAGGGAVATAKAMVAEETQAYLAAQRSAEVTPTVTALRRRACEVVDAELLRLSARLPDLDESVREEFSRTVRRVVDKLLHTPTVQVKRLAEGPDGGSYAQALRMLFELDPQTPAAVATPLSELDVLAPISAEVAPGDEEAIR</sequence>
<proteinExistence type="inferred from homology"/>
<accession>A0ABW1J0Z7</accession>
<name>A0ABW1J0Z7_9PSEU</name>
<dbReference type="InterPro" id="IPR006151">
    <property type="entry name" value="Shikm_DH/Glu-tRNA_Rdtase"/>
</dbReference>
<dbReference type="InterPro" id="IPR015896">
    <property type="entry name" value="4pyrrol_synth_GluRdtase_dimer"/>
</dbReference>
<feature type="binding site" evidence="8">
    <location>
        <begin position="49"/>
        <end position="52"/>
    </location>
    <ligand>
        <name>substrate</name>
    </ligand>
</feature>
<dbReference type="InterPro" id="IPR000343">
    <property type="entry name" value="4pyrrol_synth_GluRdtase"/>
</dbReference>
<comment type="domain">
    <text evidence="8">Possesses an unusual extended V-shaped dimeric structure with each monomer consisting of three distinct domains arranged along a curved 'spinal' alpha-helix. The N-terminal catalytic domain specifically recognizes the glutamate moiety of the substrate. The second domain is the NADPH-binding domain, and the third C-terminal domain is responsible for dimerization.</text>
</comment>
<dbReference type="InterPro" id="IPR018214">
    <property type="entry name" value="GluRdtase_CS"/>
</dbReference>
<keyword evidence="5 8" id="KW-0560">Oxidoreductase</keyword>
<dbReference type="GO" id="GO:0008883">
    <property type="term" value="F:glutamyl-tRNA reductase activity"/>
    <property type="evidence" value="ECO:0007669"/>
    <property type="project" value="UniProtKB-EC"/>
</dbReference>
<dbReference type="NCBIfam" id="TIGR01035">
    <property type="entry name" value="hemA"/>
    <property type="match status" value="1"/>
</dbReference>
<evidence type="ECO:0000256" key="6">
    <source>
        <dbReference type="ARBA" id="ARBA00023244"/>
    </source>
</evidence>
<keyword evidence="6 8" id="KW-0627">Porphyrin biosynthesis</keyword>
<comment type="caution">
    <text evidence="13">The sequence shown here is derived from an EMBL/GenBank/DDBJ whole genome shotgun (WGS) entry which is preliminary data.</text>
</comment>
<dbReference type="PANTHER" id="PTHR43013">
    <property type="entry name" value="GLUTAMYL-TRNA REDUCTASE"/>
    <property type="match status" value="1"/>
</dbReference>
<reference evidence="14" key="1">
    <citation type="journal article" date="2019" name="Int. J. Syst. Evol. Microbiol.">
        <title>The Global Catalogue of Microorganisms (GCM) 10K type strain sequencing project: providing services to taxonomists for standard genome sequencing and annotation.</title>
        <authorList>
            <consortium name="The Broad Institute Genomics Platform"/>
            <consortium name="The Broad Institute Genome Sequencing Center for Infectious Disease"/>
            <person name="Wu L."/>
            <person name="Ma J."/>
        </authorList>
    </citation>
    <scope>NUCLEOTIDE SEQUENCE [LARGE SCALE GENOMIC DNA]</scope>
    <source>
        <strain evidence="14">CCM 8391</strain>
    </source>
</reference>
<evidence type="ECO:0000256" key="7">
    <source>
        <dbReference type="ARBA" id="ARBA00047464"/>
    </source>
</evidence>
<dbReference type="PANTHER" id="PTHR43013:SF1">
    <property type="entry name" value="GLUTAMYL-TRNA REDUCTASE"/>
    <property type="match status" value="1"/>
</dbReference>
<comment type="subunit">
    <text evidence="8">Homodimer.</text>
</comment>
<evidence type="ECO:0000256" key="4">
    <source>
        <dbReference type="ARBA" id="ARBA00022857"/>
    </source>
</evidence>
<keyword evidence="4 8" id="KW-0521">NADP</keyword>
<dbReference type="Gene3D" id="3.40.50.720">
    <property type="entry name" value="NAD(P)-binding Rossmann-like Domain"/>
    <property type="match status" value="1"/>
</dbReference>
<dbReference type="Proteomes" id="UP001596302">
    <property type="component" value="Unassembled WGS sequence"/>
</dbReference>
<dbReference type="InterPro" id="IPR036343">
    <property type="entry name" value="GluRdtase_N_sf"/>
</dbReference>
<organism evidence="13 14">
    <name type="scientific">Pseudonocardia hispaniensis</name>
    <dbReference type="NCBI Taxonomy" id="904933"/>
    <lineage>
        <taxon>Bacteria</taxon>
        <taxon>Bacillati</taxon>
        <taxon>Actinomycetota</taxon>
        <taxon>Actinomycetes</taxon>
        <taxon>Pseudonocardiales</taxon>
        <taxon>Pseudonocardiaceae</taxon>
        <taxon>Pseudonocardia</taxon>
    </lineage>
</organism>
<feature type="binding site" evidence="8">
    <location>
        <position position="120"/>
    </location>
    <ligand>
        <name>substrate</name>
    </ligand>
</feature>
<comment type="pathway">
    <text evidence="1 8 9">Porphyrin-containing compound metabolism; protoporphyrin-IX biosynthesis; 5-aminolevulinate from L-glutamyl-tRNA(Glu): step 1/2.</text>
</comment>
<feature type="binding site" evidence="8">
    <location>
        <position position="109"/>
    </location>
    <ligand>
        <name>substrate</name>
    </ligand>
</feature>
<dbReference type="Gene3D" id="3.30.460.30">
    <property type="entry name" value="Glutamyl-tRNA reductase, N-terminal domain"/>
    <property type="match status" value="1"/>
</dbReference>
<dbReference type="SUPFAM" id="SSF51735">
    <property type="entry name" value="NAD(P)-binding Rossmann-fold domains"/>
    <property type="match status" value="1"/>
</dbReference>
<feature type="domain" description="Glutamyl-tRNA reductase N-terminal" evidence="12">
    <location>
        <begin position="6"/>
        <end position="156"/>
    </location>
</feature>
<dbReference type="CDD" id="cd05213">
    <property type="entry name" value="NAD_bind_Glutamyl_tRNA_reduct"/>
    <property type="match status" value="1"/>
</dbReference>
<evidence type="ECO:0000256" key="9">
    <source>
        <dbReference type="RuleBase" id="RU000584"/>
    </source>
</evidence>
<comment type="catalytic activity">
    <reaction evidence="7 8 9">
        <text>(S)-4-amino-5-oxopentanoate + tRNA(Glu) + NADP(+) = L-glutamyl-tRNA(Glu) + NADPH + H(+)</text>
        <dbReference type="Rhea" id="RHEA:12344"/>
        <dbReference type="Rhea" id="RHEA-COMP:9663"/>
        <dbReference type="Rhea" id="RHEA-COMP:9680"/>
        <dbReference type="ChEBI" id="CHEBI:15378"/>
        <dbReference type="ChEBI" id="CHEBI:57501"/>
        <dbReference type="ChEBI" id="CHEBI:57783"/>
        <dbReference type="ChEBI" id="CHEBI:58349"/>
        <dbReference type="ChEBI" id="CHEBI:78442"/>
        <dbReference type="ChEBI" id="CHEBI:78520"/>
        <dbReference type="EC" id="1.2.1.70"/>
    </reaction>
</comment>
<evidence type="ECO:0000256" key="1">
    <source>
        <dbReference type="ARBA" id="ARBA00005059"/>
    </source>
</evidence>
<evidence type="ECO:0000259" key="12">
    <source>
        <dbReference type="Pfam" id="PF05201"/>
    </source>
</evidence>
<evidence type="ECO:0000256" key="5">
    <source>
        <dbReference type="ARBA" id="ARBA00023002"/>
    </source>
</evidence>
<dbReference type="RefSeq" id="WP_379584041.1">
    <property type="nucleotide sequence ID" value="NZ_JBHSQW010000014.1"/>
</dbReference>
<feature type="binding site" evidence="8">
    <location>
        <begin position="193"/>
        <end position="198"/>
    </location>
    <ligand>
        <name>NADP(+)</name>
        <dbReference type="ChEBI" id="CHEBI:58349"/>
    </ligand>
</feature>
<keyword evidence="14" id="KW-1185">Reference proteome</keyword>
<dbReference type="SUPFAM" id="SSF69742">
    <property type="entry name" value="Glutamyl tRNA-reductase catalytic, N-terminal domain"/>
    <property type="match status" value="1"/>
</dbReference>
<evidence type="ECO:0000256" key="2">
    <source>
        <dbReference type="ARBA" id="ARBA00005916"/>
    </source>
</evidence>
<evidence type="ECO:0000259" key="10">
    <source>
        <dbReference type="Pfam" id="PF00745"/>
    </source>
</evidence>
<dbReference type="PIRSF" id="PIRSF000445">
    <property type="entry name" value="4pyrrol_synth_GluRdtase"/>
    <property type="match status" value="1"/>
</dbReference>
<dbReference type="NCBIfam" id="NF000744">
    <property type="entry name" value="PRK00045.1-3"/>
    <property type="match status" value="1"/>
</dbReference>
<dbReference type="PROSITE" id="PS00747">
    <property type="entry name" value="GLUTR"/>
    <property type="match status" value="1"/>
</dbReference>
<feature type="active site" description="Nucleophile" evidence="8">
    <location>
        <position position="50"/>
    </location>
</feature>
<evidence type="ECO:0000313" key="14">
    <source>
        <dbReference type="Proteomes" id="UP001596302"/>
    </source>
</evidence>
<dbReference type="Pfam" id="PF01488">
    <property type="entry name" value="Shikimate_DH"/>
    <property type="match status" value="1"/>
</dbReference>
<evidence type="ECO:0000256" key="8">
    <source>
        <dbReference type="HAMAP-Rule" id="MF_00087"/>
    </source>
</evidence>
<dbReference type="Pfam" id="PF00745">
    <property type="entry name" value="GlutR_dimer"/>
    <property type="match status" value="1"/>
</dbReference>
<comment type="miscellaneous">
    <text evidence="8">During catalysis, the active site Cys acts as a nucleophile attacking the alpha-carbonyl group of tRNA-bound glutamate with the formation of a thioester intermediate between enzyme and glutamate, and the concomitant release of tRNA(Glu). The thioester intermediate is finally reduced by direct hydride transfer from NADPH, to form the product GSA.</text>
</comment>
<evidence type="ECO:0000313" key="13">
    <source>
        <dbReference type="EMBL" id="MFC5994010.1"/>
    </source>
</evidence>
<dbReference type="EMBL" id="JBHSQW010000014">
    <property type="protein sequence ID" value="MFC5994010.1"/>
    <property type="molecule type" value="Genomic_DNA"/>
</dbReference>
<dbReference type="InterPro" id="IPR015895">
    <property type="entry name" value="4pyrrol_synth_GluRdtase_N"/>
</dbReference>
<feature type="binding site" evidence="8">
    <location>
        <begin position="114"/>
        <end position="116"/>
    </location>
    <ligand>
        <name>substrate</name>
    </ligand>
</feature>
<comment type="function">
    <text evidence="8">Catalyzes the NADPH-dependent reduction of glutamyl-tRNA(Glu) to glutamate 1-semialdehyde (GSA).</text>
</comment>
<protein>
    <recommendedName>
        <fullName evidence="3 8">Glutamyl-tRNA reductase</fullName>
        <shortName evidence="8">GluTR</shortName>
        <ecNumber evidence="3 8">1.2.1.70</ecNumber>
    </recommendedName>
</protein>
<gene>
    <name evidence="8" type="primary">hemA</name>
    <name evidence="13" type="ORF">ACFQE5_07275</name>
</gene>
<feature type="site" description="Important for activity" evidence="8">
    <location>
        <position position="99"/>
    </location>
</feature>
<feature type="domain" description="Quinate/shikimate 5-dehydrogenase/glutamyl-tRNA reductase" evidence="11">
    <location>
        <begin position="180"/>
        <end position="310"/>
    </location>
</feature>
<dbReference type="InterPro" id="IPR036453">
    <property type="entry name" value="GluRdtase_dimer_dom_sf"/>
</dbReference>
<evidence type="ECO:0000256" key="3">
    <source>
        <dbReference type="ARBA" id="ARBA00012970"/>
    </source>
</evidence>
<dbReference type="EC" id="1.2.1.70" evidence="3 8"/>